<organism evidence="2 3">
    <name type="scientific">Ruania alkalisoli</name>
    <dbReference type="NCBI Taxonomy" id="2779775"/>
    <lineage>
        <taxon>Bacteria</taxon>
        <taxon>Bacillati</taxon>
        <taxon>Actinomycetota</taxon>
        <taxon>Actinomycetes</taxon>
        <taxon>Micrococcales</taxon>
        <taxon>Ruaniaceae</taxon>
        <taxon>Ruania</taxon>
    </lineage>
</organism>
<gene>
    <name evidence="2" type="ORF">IM660_09230</name>
</gene>
<dbReference type="Proteomes" id="UP000593758">
    <property type="component" value="Chromosome"/>
</dbReference>
<sequence length="281" mass="30721">MQRVAGPDPAAAQHRIHATPGPRWFEPDSPIGIVHADASMYIGGIRALLLQALHPLAMAGVAQHSRYREDVWGRLARTATYIATTTYATIEHAEQAIAIVQAVHARIRGIAPDGRPYHADDPHLLTWVHIAEIDSFLTAHRLFGARRLSPAQQDIYVRQAGTVTTRLGATEVPSNVAELTRALDRYRPELAVTPEAREVAAFLLHRPPVPAVARPGYALLARGAVVSLPDWARVQLQLPRPVRHPSLLAGRAGTAAVRWITTAAPRKTPDPTNHTTAEEIR</sequence>
<feature type="domain" description="ER-bound oxygenase mpaB/mpaB'/Rubber oxygenase catalytic" evidence="1">
    <location>
        <begin position="34"/>
        <end position="259"/>
    </location>
</feature>
<reference evidence="2 3" key="1">
    <citation type="submission" date="2020-10" db="EMBL/GenBank/DDBJ databases">
        <title>Haloactinobacterium sp. RN3S43, a bacterium isolated from saline soil.</title>
        <authorList>
            <person name="Sun J.-Q."/>
        </authorList>
    </citation>
    <scope>NUCLEOTIDE SEQUENCE [LARGE SCALE GENOMIC DNA]</scope>
    <source>
        <strain evidence="2 3">RN3S43</strain>
    </source>
</reference>
<dbReference type="InterPro" id="IPR018713">
    <property type="entry name" value="MPAB/Lcp_cat_dom"/>
</dbReference>
<dbReference type="EMBL" id="CP063169">
    <property type="protein sequence ID" value="QOR72686.1"/>
    <property type="molecule type" value="Genomic_DNA"/>
</dbReference>
<dbReference type="PANTHER" id="PTHR36151:SF3">
    <property type="entry name" value="ER-BOUND OXYGENASE MPAB_MPAB'_RUBBER OXYGENASE CATALYTIC DOMAIN-CONTAINING PROTEIN"/>
    <property type="match status" value="1"/>
</dbReference>
<evidence type="ECO:0000313" key="3">
    <source>
        <dbReference type="Proteomes" id="UP000593758"/>
    </source>
</evidence>
<dbReference type="GO" id="GO:0016491">
    <property type="term" value="F:oxidoreductase activity"/>
    <property type="evidence" value="ECO:0007669"/>
    <property type="project" value="InterPro"/>
</dbReference>
<protein>
    <submittedName>
        <fullName evidence="2">DUF2236 domain-containing protein</fullName>
    </submittedName>
</protein>
<evidence type="ECO:0000259" key="1">
    <source>
        <dbReference type="Pfam" id="PF09995"/>
    </source>
</evidence>
<dbReference type="AlphaFoldDB" id="A0A7M1SYN9"/>
<dbReference type="Pfam" id="PF09995">
    <property type="entry name" value="MPAB_Lcp_cat"/>
    <property type="match status" value="1"/>
</dbReference>
<name>A0A7M1SYN9_9MICO</name>
<proteinExistence type="predicted"/>
<keyword evidence="3" id="KW-1185">Reference proteome</keyword>
<dbReference type="KEGG" id="halt:IM660_09230"/>
<accession>A0A7M1SYN9</accession>
<dbReference type="PANTHER" id="PTHR36151">
    <property type="entry name" value="BLR2777 PROTEIN"/>
    <property type="match status" value="1"/>
</dbReference>
<evidence type="ECO:0000313" key="2">
    <source>
        <dbReference type="EMBL" id="QOR72686.1"/>
    </source>
</evidence>